<reference evidence="2 3" key="1">
    <citation type="submission" date="2019-02" db="EMBL/GenBank/DDBJ databases">
        <title>Deep-cultivation of Planctomycetes and their phenomic and genomic characterization uncovers novel biology.</title>
        <authorList>
            <person name="Wiegand S."/>
            <person name="Jogler M."/>
            <person name="Boedeker C."/>
            <person name="Pinto D."/>
            <person name="Vollmers J."/>
            <person name="Rivas-Marin E."/>
            <person name="Kohn T."/>
            <person name="Peeters S.H."/>
            <person name="Heuer A."/>
            <person name="Rast P."/>
            <person name="Oberbeckmann S."/>
            <person name="Bunk B."/>
            <person name="Jeske O."/>
            <person name="Meyerdierks A."/>
            <person name="Storesund J.E."/>
            <person name="Kallscheuer N."/>
            <person name="Luecker S."/>
            <person name="Lage O.M."/>
            <person name="Pohl T."/>
            <person name="Merkel B.J."/>
            <person name="Hornburger P."/>
            <person name="Mueller R.-W."/>
            <person name="Bruemmer F."/>
            <person name="Labrenz M."/>
            <person name="Spormann A.M."/>
            <person name="Op Den Camp H."/>
            <person name="Overmann J."/>
            <person name="Amann R."/>
            <person name="Jetten M.S.M."/>
            <person name="Mascher T."/>
            <person name="Medema M.H."/>
            <person name="Devos D.P."/>
            <person name="Kaster A.-K."/>
            <person name="Ovreas L."/>
            <person name="Rohde M."/>
            <person name="Galperin M.Y."/>
            <person name="Jogler C."/>
        </authorList>
    </citation>
    <scope>NUCLEOTIDE SEQUENCE [LARGE SCALE GENOMIC DNA]</scope>
    <source>
        <strain evidence="2 3">Poly41</strain>
    </source>
</reference>
<keyword evidence="1" id="KW-0812">Transmembrane</keyword>
<dbReference type="Proteomes" id="UP000319143">
    <property type="component" value="Unassembled WGS sequence"/>
</dbReference>
<dbReference type="AlphaFoldDB" id="A0A5C6D3C9"/>
<organism evidence="2 3">
    <name type="scientific">Novipirellula artificiosorum</name>
    <dbReference type="NCBI Taxonomy" id="2528016"/>
    <lineage>
        <taxon>Bacteria</taxon>
        <taxon>Pseudomonadati</taxon>
        <taxon>Planctomycetota</taxon>
        <taxon>Planctomycetia</taxon>
        <taxon>Pirellulales</taxon>
        <taxon>Pirellulaceae</taxon>
        <taxon>Novipirellula</taxon>
    </lineage>
</organism>
<keyword evidence="1" id="KW-0472">Membrane</keyword>
<accession>A0A5C6D3C9</accession>
<evidence type="ECO:0000313" key="3">
    <source>
        <dbReference type="Proteomes" id="UP000319143"/>
    </source>
</evidence>
<dbReference type="EMBL" id="SJPV01000015">
    <property type="protein sequence ID" value="TWU31713.1"/>
    <property type="molecule type" value="Genomic_DNA"/>
</dbReference>
<protein>
    <submittedName>
        <fullName evidence="2">Uncharacterized protein</fullName>
    </submittedName>
</protein>
<evidence type="ECO:0000313" key="2">
    <source>
        <dbReference type="EMBL" id="TWU31713.1"/>
    </source>
</evidence>
<dbReference type="RefSeq" id="WP_197231728.1">
    <property type="nucleotide sequence ID" value="NZ_SJPV01000015.1"/>
</dbReference>
<proteinExistence type="predicted"/>
<comment type="caution">
    <text evidence="2">The sequence shown here is derived from an EMBL/GenBank/DDBJ whole genome shotgun (WGS) entry which is preliminary data.</text>
</comment>
<feature type="transmembrane region" description="Helical" evidence="1">
    <location>
        <begin position="6"/>
        <end position="23"/>
    </location>
</feature>
<sequence length="54" mass="5930">MLPFFGAMIAAFMVITYIPASLLRQPVQIGRVKAGGVETCSLMDFEKPDPKNTK</sequence>
<keyword evidence="1" id="KW-1133">Transmembrane helix</keyword>
<gene>
    <name evidence="2" type="ORF">Poly41_59470</name>
</gene>
<name>A0A5C6D3C9_9BACT</name>
<keyword evidence="3" id="KW-1185">Reference proteome</keyword>
<evidence type="ECO:0000256" key="1">
    <source>
        <dbReference type="SAM" id="Phobius"/>
    </source>
</evidence>